<dbReference type="AlphaFoldDB" id="A0A3M8C2U1"/>
<reference evidence="1 2" key="1">
    <citation type="submission" date="2018-10" db="EMBL/GenBank/DDBJ databases">
        <title>Phylogenomics of Brevibacillus.</title>
        <authorList>
            <person name="Dunlap C."/>
        </authorList>
    </citation>
    <scope>NUCLEOTIDE SEQUENCE [LARGE SCALE GENOMIC DNA]</scope>
    <source>
        <strain evidence="1 2">JCM 12215</strain>
    </source>
</reference>
<dbReference type="EMBL" id="RHHR01000036">
    <property type="protein sequence ID" value="RNB69964.1"/>
    <property type="molecule type" value="Genomic_DNA"/>
</dbReference>
<sequence>MSNRVKQIKSHLEEIDLSIKEISNTGKGIDDERMFCTLMQAKSTALLALVQAEEHELMMKPIVKYIDQGKVITSYHVKGFQPVKDEEGVSFFMTQGHDQQFIQMSGNVDVIEVSGIDVQAVKDRLGIGD</sequence>
<gene>
    <name evidence="1" type="ORF">EDM52_18520</name>
</gene>
<protein>
    <submittedName>
        <fullName evidence="1">Uncharacterized protein</fullName>
    </submittedName>
</protein>
<evidence type="ECO:0000313" key="1">
    <source>
        <dbReference type="EMBL" id="RNB69964.1"/>
    </source>
</evidence>
<comment type="caution">
    <text evidence="1">The sequence shown here is derived from an EMBL/GenBank/DDBJ whole genome shotgun (WGS) entry which is preliminary data.</text>
</comment>
<dbReference type="Proteomes" id="UP000282028">
    <property type="component" value="Unassembled WGS sequence"/>
</dbReference>
<name>A0A3M8C2U1_9BACL</name>
<dbReference type="OrthoDB" id="2475194at2"/>
<dbReference type="RefSeq" id="WP_122910434.1">
    <property type="nucleotide sequence ID" value="NZ_CBCSBE010000013.1"/>
</dbReference>
<accession>A0A3M8C2U1</accession>
<evidence type="ECO:0000313" key="2">
    <source>
        <dbReference type="Proteomes" id="UP000282028"/>
    </source>
</evidence>
<keyword evidence="2" id="KW-1185">Reference proteome</keyword>
<organism evidence="1 2">
    <name type="scientific">Brevibacillus invocatus</name>
    <dbReference type="NCBI Taxonomy" id="173959"/>
    <lineage>
        <taxon>Bacteria</taxon>
        <taxon>Bacillati</taxon>
        <taxon>Bacillota</taxon>
        <taxon>Bacilli</taxon>
        <taxon>Bacillales</taxon>
        <taxon>Paenibacillaceae</taxon>
        <taxon>Brevibacillus</taxon>
    </lineage>
</organism>
<proteinExistence type="predicted"/>